<keyword evidence="1" id="KW-1133">Transmembrane helix</keyword>
<feature type="transmembrane region" description="Helical" evidence="1">
    <location>
        <begin position="114"/>
        <end position="134"/>
    </location>
</feature>
<protein>
    <submittedName>
        <fullName evidence="2">Uncharacterized protein</fullName>
    </submittedName>
</protein>
<proteinExistence type="predicted"/>
<name>A0A7G6X181_9ACTN</name>
<keyword evidence="1" id="KW-0812">Transmembrane</keyword>
<gene>
    <name evidence="2" type="ORF">F1D05_21380</name>
</gene>
<organism evidence="2 3">
    <name type="scientific">Kribbella qitaiheensis</name>
    <dbReference type="NCBI Taxonomy" id="1544730"/>
    <lineage>
        <taxon>Bacteria</taxon>
        <taxon>Bacillati</taxon>
        <taxon>Actinomycetota</taxon>
        <taxon>Actinomycetes</taxon>
        <taxon>Propionibacteriales</taxon>
        <taxon>Kribbellaceae</taxon>
        <taxon>Kribbella</taxon>
    </lineage>
</organism>
<evidence type="ECO:0000256" key="1">
    <source>
        <dbReference type="SAM" id="Phobius"/>
    </source>
</evidence>
<keyword evidence="3" id="KW-1185">Reference proteome</keyword>
<feature type="transmembrane region" description="Helical" evidence="1">
    <location>
        <begin position="146"/>
        <end position="164"/>
    </location>
</feature>
<feature type="transmembrane region" description="Helical" evidence="1">
    <location>
        <begin position="12"/>
        <end position="33"/>
    </location>
</feature>
<accession>A0A7G6X181</accession>
<feature type="transmembrane region" description="Helical" evidence="1">
    <location>
        <begin position="53"/>
        <end position="72"/>
    </location>
</feature>
<dbReference type="AlphaFoldDB" id="A0A7G6X181"/>
<sequence length="183" mass="19492">MTHDFVGPPSRLVATIPRAASSGLLLGLCWGVAARVWMRLISSSPEFSWSGTGFIVGATAIGGLAFGVLYGVRQAGRSRWWRLLGLVWLVVLAGPGIVFLPALLLGGLLYRRPAWARLLGALGIVAAELSLVLVNGEDPVERWRMYGGFLLLSLALAAGSAEFYRPKPKGRQNPKALPSLASA</sequence>
<dbReference type="KEGG" id="kqi:F1D05_21380"/>
<evidence type="ECO:0000313" key="3">
    <source>
        <dbReference type="Proteomes" id="UP000515563"/>
    </source>
</evidence>
<feature type="transmembrane region" description="Helical" evidence="1">
    <location>
        <begin position="84"/>
        <end position="108"/>
    </location>
</feature>
<dbReference type="Proteomes" id="UP000515563">
    <property type="component" value="Chromosome"/>
</dbReference>
<evidence type="ECO:0000313" key="2">
    <source>
        <dbReference type="EMBL" id="QNE19996.1"/>
    </source>
</evidence>
<reference evidence="2 3" key="2">
    <citation type="journal article" date="2020" name="Microbiol. Resour. Announc.">
        <title>Antarctic desert soil bacteria exhibit high novel natural product potential, evaluated through long-read genome sequencing and comparative genomics.</title>
        <authorList>
            <person name="Benaud N."/>
            <person name="Edwards R.J."/>
            <person name="Amos T.G."/>
            <person name="D'Agostino P.M."/>
            <person name="Gutierrez-Chavez C."/>
            <person name="Montgomery K."/>
            <person name="Nicetic I."/>
            <person name="Ferrari B.C."/>
        </authorList>
    </citation>
    <scope>NUCLEOTIDE SEQUENCE [LARGE SCALE GENOMIC DNA]</scope>
    <source>
        <strain evidence="2 3">SPB151</strain>
    </source>
</reference>
<dbReference type="EMBL" id="CP043661">
    <property type="protein sequence ID" value="QNE19996.1"/>
    <property type="molecule type" value="Genomic_DNA"/>
</dbReference>
<reference evidence="3" key="1">
    <citation type="submission" date="2019-09" db="EMBL/GenBank/DDBJ databases">
        <title>Antimicrobial potential of Antarctic Bacteria.</title>
        <authorList>
            <person name="Benaud N."/>
            <person name="Edwards R.J."/>
            <person name="Ferrari B.C."/>
        </authorList>
    </citation>
    <scope>NUCLEOTIDE SEQUENCE [LARGE SCALE GENOMIC DNA]</scope>
    <source>
        <strain evidence="3">SPB151</strain>
    </source>
</reference>
<dbReference type="RefSeq" id="WP_185441938.1">
    <property type="nucleotide sequence ID" value="NZ_CP043661.1"/>
</dbReference>
<keyword evidence="1" id="KW-0472">Membrane</keyword>